<feature type="transmembrane region" description="Helical" evidence="2">
    <location>
        <begin position="71"/>
        <end position="92"/>
    </location>
</feature>
<dbReference type="GO" id="GO:0016020">
    <property type="term" value="C:membrane"/>
    <property type="evidence" value="ECO:0007669"/>
    <property type="project" value="InterPro"/>
</dbReference>
<reference evidence="4" key="1">
    <citation type="submission" date="2016-10" db="EMBL/GenBank/DDBJ databases">
        <authorList>
            <person name="Varghese N."/>
            <person name="Submissions S."/>
        </authorList>
    </citation>
    <scope>NUCLEOTIDE SEQUENCE [LARGE SCALE GENOMIC DNA]</scope>
    <source>
        <strain evidence="4">CGMCC 4.6825</strain>
    </source>
</reference>
<sequence>MTTRAPFSHGLPHGPGRQEPGGAAGGPGGGTRSEGGPQPRRNRPRGRTLLPLAVALWAVLEIWLLTLLGQAAGGFTVFLVLAGGFVLGAAVIKRAGRRAWRNLAETVQRAQDQARTGAEPSGEAAAEGRGGNGTAMLGGLLLMIPGLLSDAVGLLLVLPPTGKLLRGAVQRSLDRRSGFAPGTLGDAYQQARTAEQQVRMHRPDGKVVQGEVVRDDEPQEREGGQSGS</sequence>
<keyword evidence="2" id="KW-0472">Membrane</keyword>
<proteinExistence type="predicted"/>
<evidence type="ECO:0000256" key="1">
    <source>
        <dbReference type="SAM" id="MobiDB-lite"/>
    </source>
</evidence>
<dbReference type="RefSeq" id="WP_239501880.1">
    <property type="nucleotide sequence ID" value="NZ_FOGO01000016.1"/>
</dbReference>
<gene>
    <name evidence="3" type="ORF">SAMN05421870_116100</name>
</gene>
<feature type="compositionally biased region" description="Basic and acidic residues" evidence="1">
    <location>
        <begin position="212"/>
        <end position="228"/>
    </location>
</feature>
<dbReference type="STRING" id="943816.AN217_14350"/>
<keyword evidence="2" id="KW-0812">Transmembrane</keyword>
<protein>
    <submittedName>
        <fullName evidence="3">UPF0716 protein FxsA</fullName>
    </submittedName>
</protein>
<keyword evidence="4" id="KW-1185">Reference proteome</keyword>
<name>A0A1H9WB79_9ACTN</name>
<organism evidence="3 4">
    <name type="scientific">Streptomyces qinglanensis</name>
    <dbReference type="NCBI Taxonomy" id="943816"/>
    <lineage>
        <taxon>Bacteria</taxon>
        <taxon>Bacillati</taxon>
        <taxon>Actinomycetota</taxon>
        <taxon>Actinomycetes</taxon>
        <taxon>Kitasatosporales</taxon>
        <taxon>Streptomycetaceae</taxon>
        <taxon>Streptomyces</taxon>
    </lineage>
</organism>
<dbReference type="PANTHER" id="PTHR35335">
    <property type="entry name" value="UPF0716 PROTEIN FXSA"/>
    <property type="match status" value="1"/>
</dbReference>
<feature type="transmembrane region" description="Helical" evidence="2">
    <location>
        <begin position="48"/>
        <end position="65"/>
    </location>
</feature>
<dbReference type="EMBL" id="FOGO01000016">
    <property type="protein sequence ID" value="SES31041.1"/>
    <property type="molecule type" value="Genomic_DNA"/>
</dbReference>
<feature type="compositionally biased region" description="Low complexity" evidence="1">
    <location>
        <begin position="117"/>
        <end position="127"/>
    </location>
</feature>
<feature type="transmembrane region" description="Helical" evidence="2">
    <location>
        <begin position="137"/>
        <end position="158"/>
    </location>
</feature>
<feature type="region of interest" description="Disordered" evidence="1">
    <location>
        <begin position="111"/>
        <end position="130"/>
    </location>
</feature>
<keyword evidence="2" id="KW-1133">Transmembrane helix</keyword>
<dbReference type="Proteomes" id="UP000182841">
    <property type="component" value="Unassembled WGS sequence"/>
</dbReference>
<dbReference type="NCBIfam" id="NF008528">
    <property type="entry name" value="PRK11463.1-2"/>
    <property type="match status" value="1"/>
</dbReference>
<dbReference type="InterPro" id="IPR007313">
    <property type="entry name" value="FxsA"/>
</dbReference>
<evidence type="ECO:0000313" key="4">
    <source>
        <dbReference type="Proteomes" id="UP000182841"/>
    </source>
</evidence>
<dbReference type="Pfam" id="PF04186">
    <property type="entry name" value="FxsA"/>
    <property type="match status" value="1"/>
</dbReference>
<feature type="compositionally biased region" description="Gly residues" evidence="1">
    <location>
        <begin position="22"/>
        <end position="33"/>
    </location>
</feature>
<evidence type="ECO:0000256" key="2">
    <source>
        <dbReference type="SAM" id="Phobius"/>
    </source>
</evidence>
<dbReference type="AlphaFoldDB" id="A0A1H9WB79"/>
<feature type="region of interest" description="Disordered" evidence="1">
    <location>
        <begin position="194"/>
        <end position="228"/>
    </location>
</feature>
<feature type="region of interest" description="Disordered" evidence="1">
    <location>
        <begin position="1"/>
        <end position="45"/>
    </location>
</feature>
<dbReference type="NCBIfam" id="NF008527">
    <property type="entry name" value="PRK11463.1-1"/>
    <property type="match status" value="1"/>
</dbReference>
<dbReference type="PANTHER" id="PTHR35335:SF1">
    <property type="entry name" value="UPF0716 PROTEIN FXSA"/>
    <property type="match status" value="1"/>
</dbReference>
<accession>A0A1H9WB79</accession>
<evidence type="ECO:0000313" key="3">
    <source>
        <dbReference type="EMBL" id="SES31041.1"/>
    </source>
</evidence>